<dbReference type="PANTHER" id="PTHR19282">
    <property type="entry name" value="TETRASPANIN"/>
    <property type="match status" value="1"/>
</dbReference>
<evidence type="ECO:0000256" key="1">
    <source>
        <dbReference type="ARBA" id="ARBA00004141"/>
    </source>
</evidence>
<feature type="transmembrane region" description="Helical" evidence="6">
    <location>
        <begin position="85"/>
        <end position="108"/>
    </location>
</feature>
<dbReference type="OMA" id="QLGMECC"/>
<dbReference type="HOGENOM" id="CLU_055524_0_0_1"/>
<proteinExistence type="inferred from homology"/>
<evidence type="ECO:0000313" key="9">
    <source>
        <dbReference type="Proteomes" id="UP000007267"/>
    </source>
</evidence>
<name>K7G7B9_PELSI</name>
<sequence>PRHSLEPCGSCVKYLAAFWNLVFSGLGLLLLAFGVWGLLDKESLGSERVAHLGSDPMLFCVLLGLAVSTVSLAGCLGALCENPCLLKFFTGGVVAFVLLETLGGLVLYSQRHQVRGSLLLAVQRYQDDPDLRFLMDELQAGLQCCGVETYRDWARNLIPCPSAPGSHLVPVPASCCLHPRENGTIPSSQCGFGALGLQEFEAQSLVYLGGCLPELSRWLRGHQGALSACVVLLVLLEHGGSEAWLRGFLLGGNPNLAGGAGGPPPRARGHDWDGAPSPRPAERIHAGKPARV</sequence>
<protein>
    <recommendedName>
        <fullName evidence="6">Tetraspanin</fullName>
    </recommendedName>
</protein>
<dbReference type="Proteomes" id="UP000007267">
    <property type="component" value="Unassembled WGS sequence"/>
</dbReference>
<dbReference type="PANTHER" id="PTHR19282:SF550">
    <property type="entry name" value="TETRASPANIN-10"/>
    <property type="match status" value="1"/>
</dbReference>
<dbReference type="EMBL" id="AGCU01117755">
    <property type="status" value="NOT_ANNOTATED_CDS"/>
    <property type="molecule type" value="Genomic_DNA"/>
</dbReference>
<dbReference type="Gene3D" id="1.10.1450.10">
    <property type="entry name" value="Tetraspanin"/>
    <property type="match status" value="1"/>
</dbReference>
<dbReference type="InterPro" id="IPR000301">
    <property type="entry name" value="Tetraspanin_animals"/>
</dbReference>
<dbReference type="InterPro" id="IPR008952">
    <property type="entry name" value="Tetraspanin_EC2_sf"/>
</dbReference>
<accession>K7G7B9</accession>
<dbReference type="InterPro" id="IPR018499">
    <property type="entry name" value="Tetraspanin/Peripherin"/>
</dbReference>
<dbReference type="eggNOG" id="KOG3882">
    <property type="taxonomic scope" value="Eukaryota"/>
</dbReference>
<dbReference type="InterPro" id="IPR018503">
    <property type="entry name" value="Tetraspanin_CS"/>
</dbReference>
<evidence type="ECO:0000256" key="4">
    <source>
        <dbReference type="ARBA" id="ARBA00022989"/>
    </source>
</evidence>
<keyword evidence="9" id="KW-1185">Reference proteome</keyword>
<reference evidence="9" key="1">
    <citation type="submission" date="2011-10" db="EMBL/GenBank/DDBJ databases">
        <authorList>
            <consortium name="Soft-shell Turtle Genome Consortium"/>
        </authorList>
    </citation>
    <scope>NUCLEOTIDE SEQUENCE [LARGE SCALE GENOMIC DNA]</scope>
    <source>
        <strain evidence="9">Daiwa-1</strain>
    </source>
</reference>
<reference evidence="8" key="3">
    <citation type="submission" date="2025-08" db="UniProtKB">
        <authorList>
            <consortium name="Ensembl"/>
        </authorList>
    </citation>
    <scope>IDENTIFICATION</scope>
</reference>
<reference evidence="9" key="2">
    <citation type="journal article" date="2013" name="Nat. Genet.">
        <title>The draft genomes of soft-shell turtle and green sea turtle yield insights into the development and evolution of the turtle-specific body plan.</title>
        <authorList>
            <person name="Wang Z."/>
            <person name="Pascual-Anaya J."/>
            <person name="Zadissa A."/>
            <person name="Li W."/>
            <person name="Niimura Y."/>
            <person name="Huang Z."/>
            <person name="Li C."/>
            <person name="White S."/>
            <person name="Xiong Z."/>
            <person name="Fang D."/>
            <person name="Wang B."/>
            <person name="Ming Y."/>
            <person name="Chen Y."/>
            <person name="Zheng Y."/>
            <person name="Kuraku S."/>
            <person name="Pignatelli M."/>
            <person name="Herrero J."/>
            <person name="Beal K."/>
            <person name="Nozawa M."/>
            <person name="Li Q."/>
            <person name="Wang J."/>
            <person name="Zhang H."/>
            <person name="Yu L."/>
            <person name="Shigenobu S."/>
            <person name="Wang J."/>
            <person name="Liu J."/>
            <person name="Flicek P."/>
            <person name="Searle S."/>
            <person name="Wang J."/>
            <person name="Kuratani S."/>
            <person name="Yin Y."/>
            <person name="Aken B."/>
            <person name="Zhang G."/>
            <person name="Irie N."/>
        </authorList>
    </citation>
    <scope>NUCLEOTIDE SEQUENCE [LARGE SCALE GENOMIC DNA]</scope>
    <source>
        <strain evidence="9">Daiwa-1</strain>
    </source>
</reference>
<dbReference type="STRING" id="13735.ENSPSIP00000016180"/>
<dbReference type="PIRSF" id="PIRSF002419">
    <property type="entry name" value="Tetraspanin"/>
    <property type="match status" value="1"/>
</dbReference>
<comment type="subcellular location">
    <subcellularLocation>
        <location evidence="1 6">Membrane</location>
        <topology evidence="1 6">Multi-pass membrane protein</topology>
    </subcellularLocation>
</comment>
<dbReference type="PROSITE" id="PS00421">
    <property type="entry name" value="TM4_1"/>
    <property type="match status" value="1"/>
</dbReference>
<dbReference type="GO" id="GO:0005886">
    <property type="term" value="C:plasma membrane"/>
    <property type="evidence" value="ECO:0007669"/>
    <property type="project" value="TreeGrafter"/>
</dbReference>
<dbReference type="Ensembl" id="ENSPSIT00000016256.1">
    <property type="protein sequence ID" value="ENSPSIP00000016180.1"/>
    <property type="gene ID" value="ENSPSIG00000014409.1"/>
</dbReference>
<comment type="caution">
    <text evidence="6">Lacks conserved residue(s) required for the propagation of feature annotation.</text>
</comment>
<evidence type="ECO:0000256" key="5">
    <source>
        <dbReference type="ARBA" id="ARBA00023136"/>
    </source>
</evidence>
<reference evidence="8" key="4">
    <citation type="submission" date="2025-09" db="UniProtKB">
        <authorList>
            <consortium name="Ensembl"/>
        </authorList>
    </citation>
    <scope>IDENTIFICATION</scope>
</reference>
<evidence type="ECO:0000256" key="2">
    <source>
        <dbReference type="ARBA" id="ARBA00006840"/>
    </source>
</evidence>
<feature type="region of interest" description="Disordered" evidence="7">
    <location>
        <begin position="259"/>
        <end position="292"/>
    </location>
</feature>
<keyword evidence="5 6" id="KW-0472">Membrane</keyword>
<dbReference type="GeneTree" id="ENSGT00940000160874"/>
<feature type="transmembrane region" description="Helical" evidence="6">
    <location>
        <begin position="17"/>
        <end position="39"/>
    </location>
</feature>
<keyword evidence="3 6" id="KW-0812">Transmembrane</keyword>
<dbReference type="AlphaFoldDB" id="K7G7B9"/>
<evidence type="ECO:0000313" key="8">
    <source>
        <dbReference type="Ensembl" id="ENSPSIP00000016180.1"/>
    </source>
</evidence>
<evidence type="ECO:0000256" key="6">
    <source>
        <dbReference type="RuleBase" id="RU361218"/>
    </source>
</evidence>
<evidence type="ECO:0000256" key="3">
    <source>
        <dbReference type="ARBA" id="ARBA00022692"/>
    </source>
</evidence>
<comment type="similarity">
    <text evidence="2 6">Belongs to the tetraspanin (TM4SF) family.</text>
</comment>
<gene>
    <name evidence="8" type="primary">TSPAN10</name>
</gene>
<dbReference type="SUPFAM" id="SSF48652">
    <property type="entry name" value="Tetraspanin"/>
    <property type="match status" value="1"/>
</dbReference>
<dbReference type="Pfam" id="PF00335">
    <property type="entry name" value="Tetraspanin"/>
    <property type="match status" value="1"/>
</dbReference>
<dbReference type="PRINTS" id="PR00259">
    <property type="entry name" value="TMFOUR"/>
</dbReference>
<organism evidence="8 9">
    <name type="scientific">Pelodiscus sinensis</name>
    <name type="common">Chinese softshell turtle</name>
    <name type="synonym">Trionyx sinensis</name>
    <dbReference type="NCBI Taxonomy" id="13735"/>
    <lineage>
        <taxon>Eukaryota</taxon>
        <taxon>Metazoa</taxon>
        <taxon>Chordata</taxon>
        <taxon>Craniata</taxon>
        <taxon>Vertebrata</taxon>
        <taxon>Euteleostomi</taxon>
        <taxon>Archelosauria</taxon>
        <taxon>Testudinata</taxon>
        <taxon>Testudines</taxon>
        <taxon>Cryptodira</taxon>
        <taxon>Trionychia</taxon>
        <taxon>Trionychidae</taxon>
        <taxon>Pelodiscus</taxon>
    </lineage>
</organism>
<dbReference type="EMBL" id="AGCU01117753">
    <property type="status" value="NOT_ANNOTATED_CDS"/>
    <property type="molecule type" value="Genomic_DNA"/>
</dbReference>
<evidence type="ECO:0000256" key="7">
    <source>
        <dbReference type="SAM" id="MobiDB-lite"/>
    </source>
</evidence>
<feature type="transmembrane region" description="Helical" evidence="6">
    <location>
        <begin position="59"/>
        <end position="79"/>
    </location>
</feature>
<keyword evidence="4 6" id="KW-1133">Transmembrane helix</keyword>
<dbReference type="EMBL" id="AGCU01117754">
    <property type="status" value="NOT_ANNOTATED_CDS"/>
    <property type="molecule type" value="Genomic_DNA"/>
</dbReference>